<reference evidence="2" key="1">
    <citation type="journal article" date="2016" name="Front. Microbiol.">
        <title>The complete genome sequence of hyperthermophile Dictyoglomus turgidum DSM 6724 reveals a specialized carbohydrate fermentor.</title>
        <authorList>
            <person name="Brumm P.J."/>
            <person name="Gowda K."/>
            <person name="Robb F.T."/>
            <person name="Mead D.A."/>
        </authorList>
    </citation>
    <scope>NUCLEOTIDE SEQUENCE [LARGE SCALE GENOMIC DNA]</scope>
    <source>
        <strain evidence="2">DSM 6724 / Z-1310</strain>
    </source>
</reference>
<dbReference type="RefSeq" id="WP_012582986.1">
    <property type="nucleotide sequence ID" value="NC_011661.1"/>
</dbReference>
<dbReference type="InterPro" id="IPR013409">
    <property type="entry name" value="CRISPR-assoc_prot_Crn3/Csx3"/>
</dbReference>
<sequence>MLKYLIMEVEDISLEITEKDDYTILYFKLKSNLDPSILKKISPPKINLRRGLIISGRGPIWLYAYLVHYYHPTPFIAIYDPRIGAVVIQSHIKSINVGDVIDISLDGEG</sequence>
<dbReference type="KEGG" id="dtu:Dtur_0613"/>
<keyword evidence="2" id="KW-1185">Reference proteome</keyword>
<dbReference type="EMBL" id="CP001251">
    <property type="protein sequence ID" value="ACK41901.1"/>
    <property type="molecule type" value="Genomic_DNA"/>
</dbReference>
<dbReference type="HOGENOM" id="CLU_172322_0_0_0"/>
<name>B8DZG8_DICTD</name>
<dbReference type="Pfam" id="PF09620">
    <property type="entry name" value="Cas_csx3"/>
    <property type="match status" value="1"/>
</dbReference>
<evidence type="ECO:0000313" key="2">
    <source>
        <dbReference type="Proteomes" id="UP000007719"/>
    </source>
</evidence>
<dbReference type="InParanoid" id="B8DZG8"/>
<dbReference type="Proteomes" id="UP000007719">
    <property type="component" value="Chromosome"/>
</dbReference>
<dbReference type="OrthoDB" id="9810787at2"/>
<dbReference type="NCBIfam" id="TIGR02579">
    <property type="entry name" value="cas_csx3"/>
    <property type="match status" value="1"/>
</dbReference>
<proteinExistence type="predicted"/>
<protein>
    <submittedName>
        <fullName evidence="1">CRISPR-associated protein, Csx3 family</fullName>
    </submittedName>
</protein>
<dbReference type="eggNOG" id="ENOG5032VFT">
    <property type="taxonomic scope" value="Bacteria"/>
</dbReference>
<organism evidence="1 2">
    <name type="scientific">Dictyoglomus turgidum (strain DSM 6724 / Z-1310)</name>
    <dbReference type="NCBI Taxonomy" id="515635"/>
    <lineage>
        <taxon>Bacteria</taxon>
        <taxon>Pseudomonadati</taxon>
        <taxon>Dictyoglomota</taxon>
        <taxon>Dictyoglomia</taxon>
        <taxon>Dictyoglomales</taxon>
        <taxon>Dictyoglomaceae</taxon>
        <taxon>Dictyoglomus</taxon>
    </lineage>
</organism>
<accession>B8DZG8</accession>
<dbReference type="STRING" id="515635.Dtur_0613"/>
<dbReference type="AlphaFoldDB" id="B8DZG8"/>
<evidence type="ECO:0000313" key="1">
    <source>
        <dbReference type="EMBL" id="ACK41901.1"/>
    </source>
</evidence>
<gene>
    <name evidence="1" type="ordered locus">Dtur_0613</name>
</gene>
<dbReference type="EnsemblBacteria" id="ACK41901">
    <property type="protein sequence ID" value="ACK41901"/>
    <property type="gene ID" value="Dtur_0613"/>
</dbReference>